<sequence>MYIKREERKDKQASSSPANQFFEIDFIKNIVNSNSGYVPSTQLTTMREVTRKVDRRGLLADASRAFDSKDGLILKANFLFEAVLLGDFYQLSLSKSSLNVDKDFSRSSLINYLESYHILNEKDLNELKEIINDVKNIKIEKILSTDTGVSARYVLSIQCPDKKNSKFKIDDISLLGQMITRIVTPQIYAPYMDSEDADTPEFRDNFLTKYNHSGFETIFNGHFSLYSGSVPFYKIYKENSDKENENLLSAYGYLEIAYYLLTQENVRDKEYNEAKHFFAKAVFSFNKFYFSRGNTSTHLVYIVSPMLATMNLLADKEKNMDTAECIKILEAASIFHDVFLDKMKDIYKDKFEQVSFEFLGESAKLEQLCQDVVNQIKNSQSMPLAHLFFNAKNISLEIKCDLLDGLKLTNEEKKKILQNLVMQADTLWHQADIKEKYLMISKIYQPLIELMDSKELESLLQSPNASIEVKTMICRNLTRRTNMSDVKEVDHLINLINDFRCSLKEMKLEANSLKDKDELCESLYKLLALQMNLIMETEEPVLADTYLDNLIEQWRLFPNEKKQEKVQEKPIEKNDQRPGLFSQSEYQRMQLRQIQKEKATKFYLETVPCLLPSLSDQIGQTQVLLVKLKELMPHVIDKEEFHSSFFPDKADRDQLESPLMTNVNSSLVMIKELEGMFQKINSTVTELKKYNHPQAAEQYDPLKENVQQKIAAAKANTTYNLDVQMIRVEKLLAKAKDKFSQLSTQLIVKNSSLKDIYNDFLKPAEEAYAEMEKLADKYLESAVRLDGIMDDSIKRENNQGYYPMNCP</sequence>
<dbReference type="EMBL" id="LNXU01000019">
    <property type="protein sequence ID" value="KTC73592.1"/>
    <property type="molecule type" value="Genomic_DNA"/>
</dbReference>
<dbReference type="InterPro" id="IPR001875">
    <property type="entry name" value="DED_dom"/>
</dbReference>
<keyword evidence="3" id="KW-1185">Reference proteome</keyword>
<dbReference type="PROSITE" id="PS50168">
    <property type="entry name" value="DED"/>
    <property type="match status" value="1"/>
</dbReference>
<evidence type="ECO:0000313" key="2">
    <source>
        <dbReference type="EMBL" id="KTC73592.1"/>
    </source>
</evidence>
<protein>
    <recommendedName>
        <fullName evidence="1">DED domain-containing protein</fullName>
    </recommendedName>
</protein>
<feature type="domain" description="DED" evidence="1">
    <location>
        <begin position="54"/>
        <end position="145"/>
    </location>
</feature>
<dbReference type="AlphaFoldDB" id="A0A0W0RRB1"/>
<dbReference type="RefSeq" id="WP_058459842.1">
    <property type="nucleotide sequence ID" value="NZ_CAAAIY010000006.1"/>
</dbReference>
<dbReference type="OrthoDB" id="5652821at2"/>
<evidence type="ECO:0000313" key="3">
    <source>
        <dbReference type="Proteomes" id="UP000054695"/>
    </source>
</evidence>
<organism evidence="2 3">
    <name type="scientific">Legionella bozemanae</name>
    <name type="common">Fluoribacter bozemanae</name>
    <dbReference type="NCBI Taxonomy" id="447"/>
    <lineage>
        <taxon>Bacteria</taxon>
        <taxon>Pseudomonadati</taxon>
        <taxon>Pseudomonadota</taxon>
        <taxon>Gammaproteobacteria</taxon>
        <taxon>Legionellales</taxon>
        <taxon>Legionellaceae</taxon>
        <taxon>Legionella</taxon>
    </lineage>
</organism>
<accession>A0A0W0RRB1</accession>
<evidence type="ECO:0000259" key="1">
    <source>
        <dbReference type="PROSITE" id="PS50168"/>
    </source>
</evidence>
<comment type="caution">
    <text evidence="2">The sequence shown here is derived from an EMBL/GenBank/DDBJ whole genome shotgun (WGS) entry which is preliminary data.</text>
</comment>
<name>A0A0W0RRB1_LEGBO</name>
<reference evidence="2 3" key="1">
    <citation type="submission" date="2015-11" db="EMBL/GenBank/DDBJ databases">
        <title>Genomic analysis of 38 Legionella species identifies large and diverse effector repertoires.</title>
        <authorList>
            <person name="Burstein D."/>
            <person name="Amaro F."/>
            <person name="Zusman T."/>
            <person name="Lifshitz Z."/>
            <person name="Cohen O."/>
            <person name="Gilbert J.A."/>
            <person name="Pupko T."/>
            <person name="Shuman H.A."/>
            <person name="Segal G."/>
        </authorList>
    </citation>
    <scope>NUCLEOTIDE SEQUENCE [LARGE SCALE GENOMIC DNA]</scope>
    <source>
        <strain evidence="2 3">WIGA</strain>
    </source>
</reference>
<gene>
    <name evidence="2" type="ORF">Lboz_2238</name>
</gene>
<dbReference type="Proteomes" id="UP000054695">
    <property type="component" value="Unassembled WGS sequence"/>
</dbReference>
<dbReference type="PATRIC" id="fig|447.4.peg.2372"/>
<proteinExistence type="predicted"/>